<dbReference type="PANTHER" id="PTHR44591:SF3">
    <property type="entry name" value="RESPONSE REGULATORY DOMAIN-CONTAINING PROTEIN"/>
    <property type="match status" value="1"/>
</dbReference>
<dbReference type="SUPFAM" id="SSF52172">
    <property type="entry name" value="CheY-like"/>
    <property type="match status" value="1"/>
</dbReference>
<keyword evidence="1 2" id="KW-0597">Phosphoprotein</keyword>
<dbReference type="Pfam" id="PF00072">
    <property type="entry name" value="Response_reg"/>
    <property type="match status" value="1"/>
</dbReference>
<dbReference type="RefSeq" id="WP_339573413.1">
    <property type="nucleotide sequence ID" value="NZ_JBBIAA010000001.1"/>
</dbReference>
<dbReference type="SMART" id="SM00448">
    <property type="entry name" value="REC"/>
    <property type="match status" value="1"/>
</dbReference>
<proteinExistence type="predicted"/>
<keyword evidence="5" id="KW-1185">Reference proteome</keyword>
<organism evidence="4 5">
    <name type="scientific">Pseudokineococcus basanitobsidens</name>
    <dbReference type="NCBI Taxonomy" id="1926649"/>
    <lineage>
        <taxon>Bacteria</taxon>
        <taxon>Bacillati</taxon>
        <taxon>Actinomycetota</taxon>
        <taxon>Actinomycetes</taxon>
        <taxon>Kineosporiales</taxon>
        <taxon>Kineosporiaceae</taxon>
        <taxon>Pseudokineococcus</taxon>
    </lineage>
</organism>
<gene>
    <name evidence="4" type="ORF">WDZ17_01760</name>
</gene>
<evidence type="ECO:0000259" key="3">
    <source>
        <dbReference type="PROSITE" id="PS50110"/>
    </source>
</evidence>
<dbReference type="PROSITE" id="PS50110">
    <property type="entry name" value="RESPONSE_REGULATORY"/>
    <property type="match status" value="1"/>
</dbReference>
<dbReference type="InterPro" id="IPR011006">
    <property type="entry name" value="CheY-like_superfamily"/>
</dbReference>
<evidence type="ECO:0000256" key="2">
    <source>
        <dbReference type="PROSITE-ProRule" id="PRU00169"/>
    </source>
</evidence>
<sequence length="138" mass="14919">MIALVVDDSRTARRVVGRVLRRAGMDVLEAGDGREALAVLDAHVAAGGEVPTLACIDWNMPVMDGLGLVGALRRRREMRATALVMVTSETEQRQVVRALAAGAHDYVRKPSTEEELLERLRLLGVLAPPATVRSPAWG</sequence>
<evidence type="ECO:0000313" key="5">
    <source>
        <dbReference type="Proteomes" id="UP001387100"/>
    </source>
</evidence>
<protein>
    <submittedName>
        <fullName evidence="4">Response regulator</fullName>
    </submittedName>
</protein>
<dbReference type="EMBL" id="JBBIAA010000001">
    <property type="protein sequence ID" value="MEJ5944023.1"/>
    <property type="molecule type" value="Genomic_DNA"/>
</dbReference>
<feature type="domain" description="Response regulatory" evidence="3">
    <location>
        <begin position="2"/>
        <end position="124"/>
    </location>
</feature>
<dbReference type="InterPro" id="IPR050595">
    <property type="entry name" value="Bact_response_regulator"/>
</dbReference>
<name>A0ABU8RG23_9ACTN</name>
<comment type="caution">
    <text evidence="4">The sequence shown here is derived from an EMBL/GenBank/DDBJ whole genome shotgun (WGS) entry which is preliminary data.</text>
</comment>
<accession>A0ABU8RG23</accession>
<reference evidence="4 5" key="1">
    <citation type="journal article" date="2017" name="Int. J. Syst. Evol. Microbiol.">
        <title>Pseudokineococcus basanitobsidens sp. nov., isolated from volcanic rock.</title>
        <authorList>
            <person name="Lee D.W."/>
            <person name="Park M.Y."/>
            <person name="Kim J.J."/>
            <person name="Kim B.S."/>
        </authorList>
    </citation>
    <scope>NUCLEOTIDE SEQUENCE [LARGE SCALE GENOMIC DNA]</scope>
    <source>
        <strain evidence="4 5">DSM 103726</strain>
    </source>
</reference>
<feature type="modified residue" description="4-aspartylphosphate" evidence="2">
    <location>
        <position position="57"/>
    </location>
</feature>
<evidence type="ECO:0000313" key="4">
    <source>
        <dbReference type="EMBL" id="MEJ5944023.1"/>
    </source>
</evidence>
<dbReference type="Gene3D" id="3.40.50.2300">
    <property type="match status" value="1"/>
</dbReference>
<dbReference type="Proteomes" id="UP001387100">
    <property type="component" value="Unassembled WGS sequence"/>
</dbReference>
<evidence type="ECO:0000256" key="1">
    <source>
        <dbReference type="ARBA" id="ARBA00022553"/>
    </source>
</evidence>
<dbReference type="InterPro" id="IPR001789">
    <property type="entry name" value="Sig_transdc_resp-reg_receiver"/>
</dbReference>
<dbReference type="PANTHER" id="PTHR44591">
    <property type="entry name" value="STRESS RESPONSE REGULATOR PROTEIN 1"/>
    <property type="match status" value="1"/>
</dbReference>